<dbReference type="EC" id="2.7.11.1" evidence="1"/>
<feature type="compositionally biased region" description="Polar residues" evidence="7">
    <location>
        <begin position="202"/>
        <end position="211"/>
    </location>
</feature>
<feature type="region of interest" description="Disordered" evidence="7">
    <location>
        <begin position="126"/>
        <end position="184"/>
    </location>
</feature>
<sequence length="773" mass="86047">MILFVNLASCCQASDNTPFLYSGFCGDHQPQHNAQCMTPVEIAGNASGNMTSITAQNGTTTPFYIRPDNSLPVQTRDTYLLIATFVSVLIIMGIVIAFINRKCRNSLSRARFRLLHLRHHDALTTGRRRRQLRSTEVPAPHVHSLHDPNSPVYSKEVNVSVTPHPQHRPSRGERATGSWDSEHESGSCVSYVDPDSGISVVSSKTGGSNCSMAGYRSTRDRTREIRETPAGVVLSPDNQLVKVLMPEKLIKDPRLITSSDVNRHVNSASELTKNRTRVRSFGPQHKITRMNVYSENTQGPRIIGSERLGEIDQHSSFDVISVDSSDMSFDENCNRVQCKNVNQTLHDDQYYYEFNSSQGPATQRNANQTDSGNIKTLKHNVSVPKRMSSTCYPPGDERGCDNVMGVELCIRHKDHVVIVMPYFPHRKFQDYILTLSVDEVREYIKNLLIALRRVHKFDVIHRDVKPSNFLYDSATKQYALVDFGLAHKVKSQPNEMKLKSQKTETTPPVKPSPSVRPPRNPLSPTTSSQDNKQKIVAGKKSQNYVTPELENSTFARRVKSPRRVLLAKRALLAKSKTSDLDKGAKVSAVMSTCDCYGKPQVCSICNSRANQQAPRAGTPGFRAPEVLMKFPDQSTAVDIWSAGVIFLSLLSGRYPFFRANDDMTALAQIISIMGSEEVSQSAKAYGKHLLCHPGNKPVDLKVLCTKLRAGPAANQHAAQKEGLSDKEKEAFTSWANIPDSAYDLLKKLLDMNPFTRITADQALQHAFFSSSQS</sequence>
<evidence type="ECO:0000256" key="1">
    <source>
        <dbReference type="ARBA" id="ARBA00012513"/>
    </source>
</evidence>
<evidence type="ECO:0000256" key="4">
    <source>
        <dbReference type="ARBA" id="ARBA00022741"/>
    </source>
</evidence>
<dbReference type="InterPro" id="IPR008271">
    <property type="entry name" value="Ser/Thr_kinase_AS"/>
</dbReference>
<dbReference type="FunCoup" id="K1QGJ8">
    <property type="interactions" value="1553"/>
</dbReference>
<dbReference type="GO" id="GO:0051301">
    <property type="term" value="P:cell division"/>
    <property type="evidence" value="ECO:0007669"/>
    <property type="project" value="UniProtKB-KW"/>
</dbReference>
<dbReference type="GO" id="GO:0005524">
    <property type="term" value="F:ATP binding"/>
    <property type="evidence" value="ECO:0007669"/>
    <property type="project" value="UniProtKB-KW"/>
</dbReference>
<keyword evidence="5 10" id="KW-0418">Kinase</keyword>
<proteinExistence type="predicted"/>
<evidence type="ECO:0000256" key="5">
    <source>
        <dbReference type="ARBA" id="ARBA00022777"/>
    </source>
</evidence>
<feature type="compositionally biased region" description="Basic and acidic residues" evidence="7">
    <location>
        <begin position="170"/>
        <end position="184"/>
    </location>
</feature>
<accession>K1QGJ8</accession>
<dbReference type="GO" id="GO:0005634">
    <property type="term" value="C:nucleus"/>
    <property type="evidence" value="ECO:0007669"/>
    <property type="project" value="TreeGrafter"/>
</dbReference>
<reference evidence="10" key="1">
    <citation type="journal article" date="2012" name="Nature">
        <title>The oyster genome reveals stress adaptation and complexity of shell formation.</title>
        <authorList>
            <person name="Zhang G."/>
            <person name="Fang X."/>
            <person name="Guo X."/>
            <person name="Li L."/>
            <person name="Luo R."/>
            <person name="Xu F."/>
            <person name="Yang P."/>
            <person name="Zhang L."/>
            <person name="Wang X."/>
            <person name="Qi H."/>
            <person name="Xiong Z."/>
            <person name="Que H."/>
            <person name="Xie Y."/>
            <person name="Holland P.W."/>
            <person name="Paps J."/>
            <person name="Zhu Y."/>
            <person name="Wu F."/>
            <person name="Chen Y."/>
            <person name="Wang J."/>
            <person name="Peng C."/>
            <person name="Meng J."/>
            <person name="Yang L."/>
            <person name="Liu J."/>
            <person name="Wen B."/>
            <person name="Zhang N."/>
            <person name="Huang Z."/>
            <person name="Zhu Q."/>
            <person name="Feng Y."/>
            <person name="Mount A."/>
            <person name="Hedgecock D."/>
            <person name="Xu Z."/>
            <person name="Liu Y."/>
            <person name="Domazet-Loso T."/>
            <person name="Du Y."/>
            <person name="Sun X."/>
            <person name="Zhang S."/>
            <person name="Liu B."/>
            <person name="Cheng P."/>
            <person name="Jiang X."/>
            <person name="Li J."/>
            <person name="Fan D."/>
            <person name="Wang W."/>
            <person name="Fu W."/>
            <person name="Wang T."/>
            <person name="Wang B."/>
            <person name="Zhang J."/>
            <person name="Peng Z."/>
            <person name="Li Y."/>
            <person name="Li N."/>
            <person name="Wang J."/>
            <person name="Chen M."/>
            <person name="He Y."/>
            <person name="Tan F."/>
            <person name="Song X."/>
            <person name="Zheng Q."/>
            <person name="Huang R."/>
            <person name="Yang H."/>
            <person name="Du X."/>
            <person name="Chen L."/>
            <person name="Yang M."/>
            <person name="Gaffney P.M."/>
            <person name="Wang S."/>
            <person name="Luo L."/>
            <person name="She Z."/>
            <person name="Ming Y."/>
            <person name="Huang W."/>
            <person name="Zhang S."/>
            <person name="Huang B."/>
            <person name="Zhang Y."/>
            <person name="Qu T."/>
            <person name="Ni P."/>
            <person name="Miao G."/>
            <person name="Wang J."/>
            <person name="Wang Q."/>
            <person name="Steinberg C.E."/>
            <person name="Wang H."/>
            <person name="Li N."/>
            <person name="Qian L."/>
            <person name="Zhang G."/>
            <person name="Li Y."/>
            <person name="Yang H."/>
            <person name="Liu X."/>
            <person name="Wang J."/>
            <person name="Yin Y."/>
            <person name="Wang J."/>
        </authorList>
    </citation>
    <scope>NUCLEOTIDE SEQUENCE [LARGE SCALE GENOMIC DNA]</scope>
    <source>
        <strain evidence="10">05x7-T-G4-1.051#20</strain>
    </source>
</reference>
<evidence type="ECO:0000256" key="8">
    <source>
        <dbReference type="SAM" id="Phobius"/>
    </source>
</evidence>
<evidence type="ECO:0000256" key="3">
    <source>
        <dbReference type="ARBA" id="ARBA00022679"/>
    </source>
</evidence>
<evidence type="ECO:0000256" key="2">
    <source>
        <dbReference type="ARBA" id="ARBA00022527"/>
    </source>
</evidence>
<keyword evidence="3" id="KW-0808">Transferase</keyword>
<keyword evidence="8" id="KW-0812">Transmembrane</keyword>
<feature type="region of interest" description="Disordered" evidence="7">
    <location>
        <begin position="492"/>
        <end position="542"/>
    </location>
</feature>
<keyword evidence="2" id="KW-0723">Serine/threonine-protein kinase</keyword>
<dbReference type="Pfam" id="PF00069">
    <property type="entry name" value="Pkinase"/>
    <property type="match status" value="2"/>
</dbReference>
<name>K1QGJ8_MAGGI</name>
<dbReference type="SMART" id="SM00220">
    <property type="entry name" value="S_TKc"/>
    <property type="match status" value="1"/>
</dbReference>
<feature type="compositionally biased region" description="Polar residues" evidence="7">
    <location>
        <begin position="356"/>
        <end position="374"/>
    </location>
</feature>
<feature type="region of interest" description="Disordered" evidence="7">
    <location>
        <begin position="356"/>
        <end position="375"/>
    </location>
</feature>
<feature type="transmembrane region" description="Helical" evidence="8">
    <location>
        <begin position="79"/>
        <end position="99"/>
    </location>
</feature>
<dbReference type="PROSITE" id="PS50011">
    <property type="entry name" value="PROTEIN_KINASE_DOM"/>
    <property type="match status" value="1"/>
</dbReference>
<dbReference type="Gene3D" id="1.10.510.10">
    <property type="entry name" value="Transferase(Phosphotransferase) domain 1"/>
    <property type="match status" value="2"/>
</dbReference>
<keyword evidence="8" id="KW-1133">Transmembrane helix</keyword>
<keyword evidence="4" id="KW-0547">Nucleotide-binding</keyword>
<dbReference type="CDD" id="cd14019">
    <property type="entry name" value="STKc_Cdc7"/>
    <property type="match status" value="1"/>
</dbReference>
<evidence type="ECO:0000259" key="9">
    <source>
        <dbReference type="PROSITE" id="PS50011"/>
    </source>
</evidence>
<keyword evidence="10" id="KW-0132">Cell division</keyword>
<keyword evidence="10" id="KW-0131">Cell cycle</keyword>
<feature type="domain" description="Protein kinase" evidence="9">
    <location>
        <begin position="297"/>
        <end position="768"/>
    </location>
</feature>
<dbReference type="PROSITE" id="PS00108">
    <property type="entry name" value="PROTEIN_KINASE_ST"/>
    <property type="match status" value="1"/>
</dbReference>
<feature type="compositionally biased region" description="Pro residues" evidence="7">
    <location>
        <begin position="508"/>
        <end position="521"/>
    </location>
</feature>
<evidence type="ECO:0000256" key="6">
    <source>
        <dbReference type="ARBA" id="ARBA00022840"/>
    </source>
</evidence>
<keyword evidence="8" id="KW-0472">Membrane</keyword>
<organism evidence="10">
    <name type="scientific">Magallana gigas</name>
    <name type="common">Pacific oyster</name>
    <name type="synonym">Crassostrea gigas</name>
    <dbReference type="NCBI Taxonomy" id="29159"/>
    <lineage>
        <taxon>Eukaryota</taxon>
        <taxon>Metazoa</taxon>
        <taxon>Spiralia</taxon>
        <taxon>Lophotrochozoa</taxon>
        <taxon>Mollusca</taxon>
        <taxon>Bivalvia</taxon>
        <taxon>Autobranchia</taxon>
        <taxon>Pteriomorphia</taxon>
        <taxon>Ostreida</taxon>
        <taxon>Ostreoidea</taxon>
        <taxon>Ostreidae</taxon>
        <taxon>Magallana</taxon>
    </lineage>
</organism>
<dbReference type="GO" id="GO:0004674">
    <property type="term" value="F:protein serine/threonine kinase activity"/>
    <property type="evidence" value="ECO:0007669"/>
    <property type="project" value="UniProtKB-KW"/>
</dbReference>
<evidence type="ECO:0000256" key="7">
    <source>
        <dbReference type="SAM" id="MobiDB-lite"/>
    </source>
</evidence>
<dbReference type="PANTHER" id="PTHR44167:SF23">
    <property type="entry name" value="CDC7 KINASE, ISOFORM A-RELATED"/>
    <property type="match status" value="1"/>
</dbReference>
<dbReference type="InterPro" id="IPR000719">
    <property type="entry name" value="Prot_kinase_dom"/>
</dbReference>
<dbReference type="InterPro" id="IPR011009">
    <property type="entry name" value="Kinase-like_dom_sf"/>
</dbReference>
<dbReference type="Gene3D" id="3.30.200.20">
    <property type="entry name" value="Phosphorylase Kinase, domain 1"/>
    <property type="match status" value="1"/>
</dbReference>
<dbReference type="AlphaFoldDB" id="K1QGJ8"/>
<dbReference type="GO" id="GO:0044773">
    <property type="term" value="P:mitotic DNA damage checkpoint signaling"/>
    <property type="evidence" value="ECO:0007669"/>
    <property type="project" value="TreeGrafter"/>
</dbReference>
<dbReference type="InParanoid" id="K1QGJ8"/>
<gene>
    <name evidence="10" type="ORF">CGI_10014937</name>
</gene>
<evidence type="ECO:0000313" key="10">
    <source>
        <dbReference type="EMBL" id="EKC27935.1"/>
    </source>
</evidence>
<dbReference type="PANTHER" id="PTHR44167">
    <property type="entry name" value="OVARIAN-SPECIFIC SERINE/THREONINE-PROTEIN KINASE LOK-RELATED"/>
    <property type="match status" value="1"/>
</dbReference>
<dbReference type="SUPFAM" id="SSF56112">
    <property type="entry name" value="Protein kinase-like (PK-like)"/>
    <property type="match status" value="1"/>
</dbReference>
<keyword evidence="6" id="KW-0067">ATP-binding</keyword>
<protein>
    <recommendedName>
        <fullName evidence="1">non-specific serine/threonine protein kinase</fullName>
        <ecNumber evidence="1">2.7.11.1</ecNumber>
    </recommendedName>
</protein>
<dbReference type="HOGENOM" id="CLU_361796_0_0_1"/>
<dbReference type="EMBL" id="JH817182">
    <property type="protein sequence ID" value="EKC27935.1"/>
    <property type="molecule type" value="Genomic_DNA"/>
</dbReference>
<feature type="region of interest" description="Disordered" evidence="7">
    <location>
        <begin position="202"/>
        <end position="221"/>
    </location>
</feature>